<dbReference type="EMBL" id="JALJOT010000006">
    <property type="protein sequence ID" value="KAK9909835.1"/>
    <property type="molecule type" value="Genomic_DNA"/>
</dbReference>
<dbReference type="InterPro" id="IPR011989">
    <property type="entry name" value="ARM-like"/>
</dbReference>
<comment type="similarity">
    <text evidence="1">Belongs to the WAPL family.</text>
</comment>
<proteinExistence type="inferred from homology"/>
<feature type="compositionally biased region" description="Low complexity" evidence="2">
    <location>
        <begin position="260"/>
        <end position="296"/>
    </location>
</feature>
<keyword evidence="5" id="KW-1185">Reference proteome</keyword>
<evidence type="ECO:0000313" key="5">
    <source>
        <dbReference type="Proteomes" id="UP001491310"/>
    </source>
</evidence>
<evidence type="ECO:0000256" key="1">
    <source>
        <dbReference type="ARBA" id="ARBA00006854"/>
    </source>
</evidence>
<dbReference type="InterPro" id="IPR039874">
    <property type="entry name" value="WAPL"/>
</dbReference>
<dbReference type="PANTHER" id="PTHR22100:SF13">
    <property type="entry name" value="WINGS APART-LIKE PROTEIN HOMOLOG"/>
    <property type="match status" value="1"/>
</dbReference>
<dbReference type="Gene3D" id="1.25.10.10">
    <property type="entry name" value="Leucine-rich Repeat Variant"/>
    <property type="match status" value="1"/>
</dbReference>
<dbReference type="Pfam" id="PF07814">
    <property type="entry name" value="WAPL"/>
    <property type="match status" value="1"/>
</dbReference>
<feature type="domain" description="Wings apart-like protein C-terminal" evidence="3">
    <location>
        <begin position="8"/>
        <end position="464"/>
    </location>
</feature>
<sequence>MDILVSLQAQESGEQYEIQDNVVYALDGLTCSASPAVRQESAAKIAEVCASQRGRLALRADGLIQDVMAAGSKLALAQEPIVAVAFSAMLLAFSREKLHQTVLAQKDSLAVLGALLEAHTNADFRACQAKNACGALARLLRDSPLTARLPQSERACPSSLVLTALAGATDPQHSSSASEALKMALHEGGILQRLANLATHHAKALADSTPRSAARSLWGLNRCLVAIENATFACAANEQRLVAVTMPHDDAAEPIPAQPAPSGSRPASQPAAPSFAADAALSSQKASSQPSSSSSPPRRKFASMRCDSEPQCQAPKLHNLNSARQHSSQSCATSVDGTRSMQSDDNAPSSNACPPDVTFPAWLVRQAQTFAPADKGVPARGPHRDALQRMLSVLMNLTHNNGPGCAAVLGADGLQTVIALIDSLLGPPEEEAAFVCIADRRRLLEGLDLTSTALGLLINLVEHDSGCRPSLAALPLRHGTRALPLLCRLMQASGAVSEESGASLKGSPGLEVTEEQLRANEEEGAASIIEVYAALVLGFIIENDPALRQEVDCLLEGGVATVSAAVKRCLQFYVNAGAITRSTEESLRALLASLKEQS</sequence>
<evidence type="ECO:0000259" key="3">
    <source>
        <dbReference type="Pfam" id="PF07814"/>
    </source>
</evidence>
<accession>A0ABR2YSY5</accession>
<gene>
    <name evidence="4" type="ORF">WJX75_008174</name>
</gene>
<dbReference type="InterPro" id="IPR016024">
    <property type="entry name" value="ARM-type_fold"/>
</dbReference>
<evidence type="ECO:0000256" key="2">
    <source>
        <dbReference type="SAM" id="MobiDB-lite"/>
    </source>
</evidence>
<name>A0ABR2YSY5_9CHLO</name>
<feature type="compositionally biased region" description="Polar residues" evidence="2">
    <location>
        <begin position="319"/>
        <end position="351"/>
    </location>
</feature>
<dbReference type="InterPro" id="IPR022771">
    <property type="entry name" value="WAPL_C"/>
</dbReference>
<organism evidence="4 5">
    <name type="scientific">Coccomyxa subellipsoidea</name>
    <dbReference type="NCBI Taxonomy" id="248742"/>
    <lineage>
        <taxon>Eukaryota</taxon>
        <taxon>Viridiplantae</taxon>
        <taxon>Chlorophyta</taxon>
        <taxon>core chlorophytes</taxon>
        <taxon>Trebouxiophyceae</taxon>
        <taxon>Trebouxiophyceae incertae sedis</taxon>
        <taxon>Coccomyxaceae</taxon>
        <taxon>Coccomyxa</taxon>
    </lineage>
</organism>
<reference evidence="4 5" key="1">
    <citation type="journal article" date="2024" name="Nat. Commun.">
        <title>Phylogenomics reveals the evolutionary origins of lichenization in chlorophyte algae.</title>
        <authorList>
            <person name="Puginier C."/>
            <person name="Libourel C."/>
            <person name="Otte J."/>
            <person name="Skaloud P."/>
            <person name="Haon M."/>
            <person name="Grisel S."/>
            <person name="Petersen M."/>
            <person name="Berrin J.G."/>
            <person name="Delaux P.M."/>
            <person name="Dal Grande F."/>
            <person name="Keller J."/>
        </authorList>
    </citation>
    <scope>NUCLEOTIDE SEQUENCE [LARGE SCALE GENOMIC DNA]</scope>
    <source>
        <strain evidence="4 5">SAG 216-7</strain>
    </source>
</reference>
<comment type="caution">
    <text evidence="4">The sequence shown here is derived from an EMBL/GenBank/DDBJ whole genome shotgun (WGS) entry which is preliminary data.</text>
</comment>
<dbReference type="SUPFAM" id="SSF48371">
    <property type="entry name" value="ARM repeat"/>
    <property type="match status" value="1"/>
</dbReference>
<dbReference type="Proteomes" id="UP001491310">
    <property type="component" value="Unassembled WGS sequence"/>
</dbReference>
<dbReference type="PANTHER" id="PTHR22100">
    <property type="entry name" value="WINGS APART-LIKE PROTEIN HOMOLOG"/>
    <property type="match status" value="1"/>
</dbReference>
<evidence type="ECO:0000313" key="4">
    <source>
        <dbReference type="EMBL" id="KAK9909835.1"/>
    </source>
</evidence>
<protein>
    <recommendedName>
        <fullName evidence="3">Wings apart-like protein C-terminal domain-containing protein</fullName>
    </recommendedName>
</protein>
<feature type="region of interest" description="Disordered" evidence="2">
    <location>
        <begin position="251"/>
        <end position="351"/>
    </location>
</feature>